<dbReference type="GeneID" id="74305478"/>
<sequence length="209" mass="21989">MTSSTPPEGPYEPQPDESDTGPIPAVTSHPRGTGVQRDSAWDTPLIINPRLVRRQRNVNPVAVTAAVLAAVAVGAAVYGMTRQSGEDVEPAVAAPPTTQGPQASAEDEQLLQRLPKGYRTGACEPADPPEGALAQVICERNTDAGGPLSGTYTLVEDRAQLEKTFRAVMDTATRVDCPGRIQSPVHCPTGRVEGVQDVASVMMGSLPVR</sequence>
<dbReference type="EMBL" id="ANBP01000018">
    <property type="protein sequence ID" value="KAB7755129.1"/>
    <property type="molecule type" value="Genomic_DNA"/>
</dbReference>
<dbReference type="AlphaFoldDB" id="A0A5N5V3Q6"/>
<comment type="caution">
    <text evidence="3">The sequence shown here is derived from an EMBL/GenBank/DDBJ whole genome shotgun (WGS) entry which is preliminary data.</text>
</comment>
<evidence type="ECO:0000313" key="3">
    <source>
        <dbReference type="EMBL" id="KAB7755129.1"/>
    </source>
</evidence>
<evidence type="ECO:0008006" key="5">
    <source>
        <dbReference type="Google" id="ProtNLM"/>
    </source>
</evidence>
<keyword evidence="4" id="KW-1185">Reference proteome</keyword>
<accession>A0A5N5V3Q6</accession>
<evidence type="ECO:0000256" key="1">
    <source>
        <dbReference type="SAM" id="MobiDB-lite"/>
    </source>
</evidence>
<feature type="region of interest" description="Disordered" evidence="1">
    <location>
        <begin position="87"/>
        <end position="106"/>
    </location>
</feature>
<evidence type="ECO:0000256" key="2">
    <source>
        <dbReference type="SAM" id="Phobius"/>
    </source>
</evidence>
<keyword evidence="2" id="KW-0472">Membrane</keyword>
<organism evidence="3 4">
    <name type="scientific">Mycolicibacterium phlei DSM 43239 = CCUG 21000</name>
    <dbReference type="NCBI Taxonomy" id="1226750"/>
    <lineage>
        <taxon>Bacteria</taxon>
        <taxon>Bacillati</taxon>
        <taxon>Actinomycetota</taxon>
        <taxon>Actinomycetes</taxon>
        <taxon>Mycobacteriales</taxon>
        <taxon>Mycobacteriaceae</taxon>
        <taxon>Mycolicibacterium</taxon>
    </lineage>
</organism>
<name>A0A5N5V3Q6_MYCPH</name>
<protein>
    <recommendedName>
        <fullName evidence="5">Serine/threonine protein kinase</fullName>
    </recommendedName>
</protein>
<feature type="region of interest" description="Disordered" evidence="1">
    <location>
        <begin position="1"/>
        <end position="40"/>
    </location>
</feature>
<dbReference type="RefSeq" id="WP_061482366.1">
    <property type="nucleotide sequence ID" value="NZ_ANBO01000016.1"/>
</dbReference>
<keyword evidence="2" id="KW-0812">Transmembrane</keyword>
<dbReference type="Proteomes" id="UP000325690">
    <property type="component" value="Unassembled WGS sequence"/>
</dbReference>
<keyword evidence="2" id="KW-1133">Transmembrane helix</keyword>
<gene>
    <name evidence="3" type="ORF">MPHL21000_13750</name>
</gene>
<evidence type="ECO:0000313" key="4">
    <source>
        <dbReference type="Proteomes" id="UP000325690"/>
    </source>
</evidence>
<feature type="transmembrane region" description="Helical" evidence="2">
    <location>
        <begin position="58"/>
        <end position="80"/>
    </location>
</feature>
<reference evidence="3 4" key="1">
    <citation type="submission" date="2012-10" db="EMBL/GenBank/DDBJ databases">
        <title>The draft sequence of the Mycobacterium pheli genome.</title>
        <authorList>
            <person name="Pettersson B.M.F."/>
            <person name="Das S."/>
            <person name="Dasgupta S."/>
            <person name="Bhattacharya A."/>
            <person name="Kirsebom L.A."/>
        </authorList>
    </citation>
    <scope>NUCLEOTIDE SEQUENCE [LARGE SCALE GENOMIC DNA]</scope>
    <source>
        <strain evidence="3 4">CCUG 21000</strain>
    </source>
</reference>
<proteinExistence type="predicted"/>